<dbReference type="Gene3D" id="3.10.129.10">
    <property type="entry name" value="Hotdog Thioesterase"/>
    <property type="match status" value="1"/>
</dbReference>
<dbReference type="GO" id="GO:0047617">
    <property type="term" value="F:fatty acyl-CoA hydrolase activity"/>
    <property type="evidence" value="ECO:0007669"/>
    <property type="project" value="UniProtKB-EC"/>
</dbReference>
<dbReference type="InterPro" id="IPR040170">
    <property type="entry name" value="Cytosol_ACT"/>
</dbReference>
<reference evidence="6" key="1">
    <citation type="journal article" date="2019" name="Int. J. Syst. Evol. Microbiol.">
        <title>The Global Catalogue of Microorganisms (GCM) 10K type strain sequencing project: providing services to taxonomists for standard genome sequencing and annotation.</title>
        <authorList>
            <consortium name="The Broad Institute Genomics Platform"/>
            <consortium name="The Broad Institute Genome Sequencing Center for Infectious Disease"/>
            <person name="Wu L."/>
            <person name="Ma J."/>
        </authorList>
    </citation>
    <scope>NUCLEOTIDE SEQUENCE [LARGE SCALE GENOMIC DNA]</scope>
    <source>
        <strain evidence="6">CCUG 54939</strain>
    </source>
</reference>
<dbReference type="InterPro" id="IPR033120">
    <property type="entry name" value="HOTDOG_ACOT"/>
</dbReference>
<evidence type="ECO:0000256" key="2">
    <source>
        <dbReference type="ARBA" id="ARBA00022801"/>
    </source>
</evidence>
<evidence type="ECO:0000259" key="4">
    <source>
        <dbReference type="PROSITE" id="PS51770"/>
    </source>
</evidence>
<dbReference type="Proteomes" id="UP001595692">
    <property type="component" value="Unassembled WGS sequence"/>
</dbReference>
<dbReference type="RefSeq" id="WP_377151098.1">
    <property type="nucleotide sequence ID" value="NZ_JBHSAF010000003.1"/>
</dbReference>
<name>A0ABV8CLU4_9GAMM</name>
<evidence type="ECO:0000313" key="6">
    <source>
        <dbReference type="Proteomes" id="UP001595692"/>
    </source>
</evidence>
<dbReference type="Pfam" id="PF03061">
    <property type="entry name" value="4HBT"/>
    <property type="match status" value="1"/>
</dbReference>
<comment type="caution">
    <text evidence="5">The sequence shown here is derived from an EMBL/GenBank/DDBJ whole genome shotgun (WGS) entry which is preliminary data.</text>
</comment>
<comment type="similarity">
    <text evidence="1">Belongs to the acyl coenzyme A hydrolase family.</text>
</comment>
<organism evidence="5 6">
    <name type="scientific">Pseudaeromonas sharmana</name>
    <dbReference type="NCBI Taxonomy" id="328412"/>
    <lineage>
        <taxon>Bacteria</taxon>
        <taxon>Pseudomonadati</taxon>
        <taxon>Pseudomonadota</taxon>
        <taxon>Gammaproteobacteria</taxon>
        <taxon>Aeromonadales</taxon>
        <taxon>Aeromonadaceae</taxon>
        <taxon>Pseudaeromonas</taxon>
    </lineage>
</organism>
<dbReference type="NCBIfam" id="NF007970">
    <property type="entry name" value="PRK10694.1"/>
    <property type="match status" value="1"/>
</dbReference>
<dbReference type="InterPro" id="IPR006683">
    <property type="entry name" value="Thioestr_dom"/>
</dbReference>
<evidence type="ECO:0000313" key="5">
    <source>
        <dbReference type="EMBL" id="MFC3912887.1"/>
    </source>
</evidence>
<accession>A0ABV8CLU4</accession>
<dbReference type="PANTHER" id="PTHR11049">
    <property type="entry name" value="ACYL COENZYME A THIOESTER HYDROLASE"/>
    <property type="match status" value="1"/>
</dbReference>
<sequence length="145" mass="15296">MPVSSSTQPAAPGGTLLLRTLAMPADTNPNGDIFGGWLMAQMDMGGAILAKELAQGRVVTVAVDAITFLKPVAVGDVVCCYGECVHIGRSSLKVRLEIWVKKVASEPIGERSRVTDATFTYVAVDALGRPRAVPDLARQRMAAGE</sequence>
<dbReference type="EC" id="3.1.2.20" evidence="5"/>
<proteinExistence type="inferred from homology"/>
<evidence type="ECO:0000256" key="3">
    <source>
        <dbReference type="PROSITE-ProRule" id="PRU01106"/>
    </source>
</evidence>
<feature type="domain" description="HotDog ACOT-type" evidence="4">
    <location>
        <begin position="12"/>
        <end position="127"/>
    </location>
</feature>
<dbReference type="SUPFAM" id="SSF54637">
    <property type="entry name" value="Thioesterase/thiol ester dehydrase-isomerase"/>
    <property type="match status" value="1"/>
</dbReference>
<dbReference type="PANTHER" id="PTHR11049:SF5">
    <property type="entry name" value="ACYL-COA THIOESTER HYDROLASE YCIA"/>
    <property type="match status" value="1"/>
</dbReference>
<dbReference type="EMBL" id="JBHSAF010000003">
    <property type="protein sequence ID" value="MFC3912887.1"/>
    <property type="molecule type" value="Genomic_DNA"/>
</dbReference>
<gene>
    <name evidence="5" type="primary">yciA</name>
    <name evidence="5" type="ORF">ACFOSS_05345</name>
</gene>
<dbReference type="PROSITE" id="PS51770">
    <property type="entry name" value="HOTDOG_ACOT"/>
    <property type="match status" value="1"/>
</dbReference>
<dbReference type="CDD" id="cd03442">
    <property type="entry name" value="BFIT_BACH"/>
    <property type="match status" value="1"/>
</dbReference>
<keyword evidence="2 3" id="KW-0378">Hydrolase</keyword>
<dbReference type="InterPro" id="IPR029069">
    <property type="entry name" value="HotDog_dom_sf"/>
</dbReference>
<keyword evidence="6" id="KW-1185">Reference proteome</keyword>
<evidence type="ECO:0000256" key="1">
    <source>
        <dbReference type="ARBA" id="ARBA00010458"/>
    </source>
</evidence>
<protein>
    <submittedName>
        <fullName evidence="5">Acyl-CoA thioester hydrolase YciA</fullName>
        <ecNumber evidence="5">3.1.2.20</ecNumber>
    </submittedName>
</protein>